<dbReference type="EMBL" id="HF935408">
    <property type="protein sequence ID" value="CCX08331.1"/>
    <property type="molecule type" value="Genomic_DNA"/>
</dbReference>
<feature type="region of interest" description="Disordered" evidence="1">
    <location>
        <begin position="331"/>
        <end position="360"/>
    </location>
</feature>
<feature type="region of interest" description="Disordered" evidence="1">
    <location>
        <begin position="99"/>
        <end position="144"/>
    </location>
</feature>
<feature type="compositionally biased region" description="Basic and acidic residues" evidence="1">
    <location>
        <begin position="99"/>
        <end position="114"/>
    </location>
</feature>
<evidence type="ECO:0000256" key="1">
    <source>
        <dbReference type="SAM" id="MobiDB-lite"/>
    </source>
</evidence>
<organism evidence="2 3">
    <name type="scientific">Pyronema omphalodes (strain CBS 100304)</name>
    <name type="common">Pyronema confluens</name>
    <dbReference type="NCBI Taxonomy" id="1076935"/>
    <lineage>
        <taxon>Eukaryota</taxon>
        <taxon>Fungi</taxon>
        <taxon>Dikarya</taxon>
        <taxon>Ascomycota</taxon>
        <taxon>Pezizomycotina</taxon>
        <taxon>Pezizomycetes</taxon>
        <taxon>Pezizales</taxon>
        <taxon>Pyronemataceae</taxon>
        <taxon>Pyronema</taxon>
    </lineage>
</organism>
<proteinExistence type="predicted"/>
<reference evidence="2 3" key="1">
    <citation type="journal article" date="2013" name="PLoS Genet.">
        <title>The genome and development-dependent transcriptomes of Pyronema confluens: a window into fungal evolution.</title>
        <authorList>
            <person name="Traeger S."/>
            <person name="Altegoer F."/>
            <person name="Freitag M."/>
            <person name="Gabaldon T."/>
            <person name="Kempken F."/>
            <person name="Kumar A."/>
            <person name="Marcet-Houben M."/>
            <person name="Poggeler S."/>
            <person name="Stajich J.E."/>
            <person name="Nowrousian M."/>
        </authorList>
    </citation>
    <scope>NUCLEOTIDE SEQUENCE [LARGE SCALE GENOMIC DNA]</scope>
    <source>
        <strain evidence="3">CBS 100304</strain>
        <tissue evidence="2">Vegetative mycelium</tissue>
    </source>
</reference>
<name>U4LCW7_PYROM</name>
<protein>
    <submittedName>
        <fullName evidence="2">Uncharacterized protein</fullName>
    </submittedName>
</protein>
<keyword evidence="3" id="KW-1185">Reference proteome</keyword>
<sequence length="360" mass="40854">MYLCSHSGGHFFLHTPQIRSFICHRCRQSFTNYNPPMPRTSSAKNWYMNHGDPERPKNPWRCILEICSFTVCGECAETVQEKLKRLKKVADLKMRIEKGKEGREAAEGRGKEGGVGEAGEISAHHGPNGSNGSNGDNEGDTGMTEPECAERAERAHNWDNWENSNIEAEIQMIDSDLSEWPDLSLFNLDTELKRDILAPEIRRAIAVPREKKTSGEKSPAGINRRPREGEKRKEMPERREERTRPPPQSSHIHHPSTTSVISTTSMASGTSAQPQQIQHASTEMEVMEVEVDDGSGDEYNIEFLRRTTRSAANAAAEAGMNARARVRRITMLDRRDRETRDTRETRETREPKVRRMEGME</sequence>
<evidence type="ECO:0000313" key="2">
    <source>
        <dbReference type="EMBL" id="CCX08331.1"/>
    </source>
</evidence>
<feature type="compositionally biased region" description="Polar residues" evidence="1">
    <location>
        <begin position="266"/>
        <end position="280"/>
    </location>
</feature>
<feature type="compositionally biased region" description="Basic and acidic residues" evidence="1">
    <location>
        <begin position="225"/>
        <end position="244"/>
    </location>
</feature>
<dbReference type="OrthoDB" id="5423525at2759"/>
<feature type="compositionally biased region" description="Low complexity" evidence="1">
    <location>
        <begin position="126"/>
        <end position="142"/>
    </location>
</feature>
<feature type="region of interest" description="Disordered" evidence="1">
    <location>
        <begin position="208"/>
        <end position="280"/>
    </location>
</feature>
<dbReference type="Proteomes" id="UP000018144">
    <property type="component" value="Unassembled WGS sequence"/>
</dbReference>
<accession>U4LCW7</accession>
<feature type="compositionally biased region" description="Low complexity" evidence="1">
    <location>
        <begin position="255"/>
        <end position="265"/>
    </location>
</feature>
<evidence type="ECO:0000313" key="3">
    <source>
        <dbReference type="Proteomes" id="UP000018144"/>
    </source>
</evidence>
<dbReference type="AlphaFoldDB" id="U4LCW7"/>
<gene>
    <name evidence="2" type="ORF">PCON_07924</name>
</gene>